<dbReference type="InterPro" id="IPR036188">
    <property type="entry name" value="FAD/NAD-bd_sf"/>
</dbReference>
<feature type="domain" description="VTT" evidence="13">
    <location>
        <begin position="70"/>
        <end position="184"/>
    </location>
</feature>
<keyword evidence="3 9" id="KW-0285">Flavoprotein</keyword>
<dbReference type="Gene3D" id="3.30.390.30">
    <property type="match status" value="1"/>
</dbReference>
<dbReference type="InterPro" id="IPR032816">
    <property type="entry name" value="VTT_dom"/>
</dbReference>
<keyword evidence="6 9" id="KW-0560">Oxidoreductase</keyword>
<feature type="domain" description="Pyridine nucleotide-disulphide oxidoreductase dimerisation" evidence="11">
    <location>
        <begin position="634"/>
        <end position="742"/>
    </location>
</feature>
<dbReference type="GO" id="GO:0016152">
    <property type="term" value="F:mercury (II) reductase (NADP+) activity"/>
    <property type="evidence" value="ECO:0007669"/>
    <property type="project" value="UniProtKB-EC"/>
</dbReference>
<dbReference type="PROSITE" id="PS00076">
    <property type="entry name" value="PYRIDINE_REDOX_1"/>
    <property type="match status" value="1"/>
</dbReference>
<dbReference type="OrthoDB" id="9786429at2"/>
<dbReference type="PRINTS" id="PR00411">
    <property type="entry name" value="PNDRDTASEI"/>
</dbReference>
<dbReference type="InterPro" id="IPR004099">
    <property type="entry name" value="Pyr_nucl-diS_OxRdtase_dimer"/>
</dbReference>
<dbReference type="AlphaFoldDB" id="A0A1W1H851"/>
<dbReference type="GO" id="GO:0050660">
    <property type="term" value="F:flavin adenine dinucleotide binding"/>
    <property type="evidence" value="ECO:0007669"/>
    <property type="project" value="TreeGrafter"/>
</dbReference>
<dbReference type="Gene3D" id="3.50.50.60">
    <property type="entry name" value="FAD/NAD(P)-binding domain"/>
    <property type="match status" value="2"/>
</dbReference>
<dbReference type="InterPro" id="IPR012999">
    <property type="entry name" value="Pyr_OxRdtase_I_AS"/>
</dbReference>
<evidence type="ECO:0000256" key="3">
    <source>
        <dbReference type="ARBA" id="ARBA00022630"/>
    </source>
</evidence>
<evidence type="ECO:0000256" key="9">
    <source>
        <dbReference type="RuleBase" id="RU003691"/>
    </source>
</evidence>
<protein>
    <submittedName>
        <fullName evidence="14">Mercuric reductase (Hg(II) reductase)</fullName>
        <ecNumber evidence="14">1.16.1.1</ecNumber>
    </submittedName>
</protein>
<feature type="transmembrane region" description="Helical" evidence="10">
    <location>
        <begin position="238"/>
        <end position="259"/>
    </location>
</feature>
<evidence type="ECO:0000256" key="1">
    <source>
        <dbReference type="ARBA" id="ARBA00001974"/>
    </source>
</evidence>
<dbReference type="EMBL" id="FWEV01000049">
    <property type="protein sequence ID" value="SLM28616.1"/>
    <property type="molecule type" value="Genomic_DNA"/>
</dbReference>
<evidence type="ECO:0000256" key="2">
    <source>
        <dbReference type="ARBA" id="ARBA00007532"/>
    </source>
</evidence>
<dbReference type="FunFam" id="3.30.390.30:FF:000001">
    <property type="entry name" value="Dihydrolipoyl dehydrogenase"/>
    <property type="match status" value="1"/>
</dbReference>
<reference evidence="14 15" key="1">
    <citation type="submission" date="2017-03" db="EMBL/GenBank/DDBJ databases">
        <authorList>
            <person name="Afonso C.L."/>
            <person name="Miller P.J."/>
            <person name="Scott M.A."/>
            <person name="Spackman E."/>
            <person name="Goraichik I."/>
            <person name="Dimitrov K.M."/>
            <person name="Suarez D.L."/>
            <person name="Swayne D.E."/>
        </authorList>
    </citation>
    <scope>NUCLEOTIDE SEQUENCE [LARGE SCALE GENOMIC DNA]</scope>
    <source>
        <strain evidence="14">PRJEB14757</strain>
    </source>
</reference>
<keyword evidence="8 9" id="KW-0676">Redox-active center</keyword>
<dbReference type="PANTHER" id="PTHR43014">
    <property type="entry name" value="MERCURIC REDUCTASE"/>
    <property type="match status" value="1"/>
</dbReference>
<dbReference type="SUPFAM" id="SSF55424">
    <property type="entry name" value="FAD/NAD-linked reductases, dimerisation (C-terminal) domain"/>
    <property type="match status" value="1"/>
</dbReference>
<comment type="similarity">
    <text evidence="2 9">Belongs to the class-I pyridine nucleotide-disulfide oxidoreductase family.</text>
</comment>
<evidence type="ECO:0000313" key="14">
    <source>
        <dbReference type="EMBL" id="SLM28616.1"/>
    </source>
</evidence>
<dbReference type="GO" id="GO:0003955">
    <property type="term" value="F:NAD(P)H dehydrogenase (quinone) activity"/>
    <property type="evidence" value="ECO:0007669"/>
    <property type="project" value="TreeGrafter"/>
</dbReference>
<dbReference type="InterPro" id="IPR023753">
    <property type="entry name" value="FAD/NAD-binding_dom"/>
</dbReference>
<evidence type="ECO:0000256" key="10">
    <source>
        <dbReference type="SAM" id="Phobius"/>
    </source>
</evidence>
<keyword evidence="15" id="KW-1185">Reference proteome</keyword>
<evidence type="ECO:0000259" key="11">
    <source>
        <dbReference type="Pfam" id="PF02852"/>
    </source>
</evidence>
<evidence type="ECO:0000256" key="7">
    <source>
        <dbReference type="ARBA" id="ARBA00023157"/>
    </source>
</evidence>
<evidence type="ECO:0000256" key="5">
    <source>
        <dbReference type="ARBA" id="ARBA00022857"/>
    </source>
</evidence>
<keyword evidence="10" id="KW-0812">Transmembrane</keyword>
<name>A0A1W1H851_9BACT</name>
<dbReference type="Pfam" id="PF09335">
    <property type="entry name" value="VTT_dom"/>
    <property type="match status" value="1"/>
</dbReference>
<evidence type="ECO:0000256" key="8">
    <source>
        <dbReference type="ARBA" id="ARBA00023284"/>
    </source>
</evidence>
<dbReference type="GO" id="GO:0016668">
    <property type="term" value="F:oxidoreductase activity, acting on a sulfur group of donors, NAD(P) as acceptor"/>
    <property type="evidence" value="ECO:0007669"/>
    <property type="project" value="InterPro"/>
</dbReference>
<feature type="transmembrane region" description="Helical" evidence="10">
    <location>
        <begin position="161"/>
        <end position="180"/>
    </location>
</feature>
<proteinExistence type="inferred from homology"/>
<keyword evidence="5" id="KW-0521">NADP</keyword>
<evidence type="ECO:0000256" key="4">
    <source>
        <dbReference type="ARBA" id="ARBA00022827"/>
    </source>
</evidence>
<dbReference type="SUPFAM" id="SSF51905">
    <property type="entry name" value="FAD/NAD(P)-binding domain"/>
    <property type="match status" value="1"/>
</dbReference>
<evidence type="ECO:0000259" key="12">
    <source>
        <dbReference type="Pfam" id="PF07992"/>
    </source>
</evidence>
<feature type="transmembrane region" description="Helical" evidence="10">
    <location>
        <begin position="134"/>
        <end position="154"/>
    </location>
</feature>
<evidence type="ECO:0000313" key="15">
    <source>
        <dbReference type="Proteomes" id="UP000191931"/>
    </source>
</evidence>
<dbReference type="InterPro" id="IPR016156">
    <property type="entry name" value="FAD/NAD-linked_Rdtase_dimer_sf"/>
</dbReference>
<dbReference type="RefSeq" id="WP_087881786.1">
    <property type="nucleotide sequence ID" value="NZ_LT828549.1"/>
</dbReference>
<dbReference type="Pfam" id="PF07992">
    <property type="entry name" value="Pyr_redox_2"/>
    <property type="match status" value="1"/>
</dbReference>
<keyword evidence="10" id="KW-0472">Membrane</keyword>
<dbReference type="Proteomes" id="UP000191931">
    <property type="component" value="Unassembled WGS sequence"/>
</dbReference>
<feature type="transmembrane region" description="Helical" evidence="10">
    <location>
        <begin position="7"/>
        <end position="28"/>
    </location>
</feature>
<feature type="transmembrane region" description="Helical" evidence="10">
    <location>
        <begin position="200"/>
        <end position="218"/>
    </location>
</feature>
<feature type="domain" description="FAD/NAD(P)-binding" evidence="12">
    <location>
        <begin position="238"/>
        <end position="611"/>
    </location>
</feature>
<keyword evidence="10" id="KW-1133">Transmembrane helix</keyword>
<accession>A0A1W1H851</accession>
<organism evidence="14 15">
    <name type="scientific">Desulfamplus magnetovallimortis</name>
    <dbReference type="NCBI Taxonomy" id="1246637"/>
    <lineage>
        <taxon>Bacteria</taxon>
        <taxon>Pseudomonadati</taxon>
        <taxon>Thermodesulfobacteriota</taxon>
        <taxon>Desulfobacteria</taxon>
        <taxon>Desulfobacterales</taxon>
        <taxon>Desulfobacteraceae</taxon>
        <taxon>Desulfamplus</taxon>
    </lineage>
</organism>
<evidence type="ECO:0000256" key="6">
    <source>
        <dbReference type="ARBA" id="ARBA00023002"/>
    </source>
</evidence>
<comment type="cofactor">
    <cofactor evidence="1">
        <name>FAD</name>
        <dbReference type="ChEBI" id="CHEBI:57692"/>
    </cofactor>
</comment>
<sequence>MKPSRIIIIILAGAVMAAFFNLDIHHYFSLSSLKANIDHIHAWQSSHPFKAVFIYMAIYISITALSLPGATIMSLAGGAVFGLWKGVIIVSFASTIGATLAFIVSRFLFRDAIEARFAEKLAIINRGIEKEGGFYLFSLRLVPIFPFFIINMLMGLTKISTMTFTFVSQIGMLPATFVYINAGRHLSQLESLQGILSPGLLSAFALLGIFPIAAKKILEVIKRQRVMSAYKKPKKFDYNLIVIGGGSAGLVASYIAAAVKAKVALIERDKMGGDCLNTGCVPSKALIKSARVLSQVKRAENFGFKKGEINYNFADVMERVHRIIKKVEPHDSVERYTGLGVTCIKGDATITSPYEVTVQTSPCKVTVKTSPCKVTVKTLPCEVAVKTSPCEVNVKRTNPGEDESEPEKEERVTLTTRSIIVATGASPFVPDIPGLDQIDFYTSDTIWNIKKHPGKMLVLGGGPIGCELAQAFSSFGSQVTIVQRGSRLMKKEDPEVSQLVKEKFEAHGITVITGYIPKKFSFIKESHGSFPACHLESANDKNEKTIKFNTLLIALGRKPNVKGLGLEKLGINILSDGTIESGDFLETNIPNIFCAGDVAGPYQFTHTAAHQSWFASVNALFGGIRKFKVDYRTIPWATFIEPEVARVGLNESEARKKNIPFEITRFDLSDLDRAIADSENHGFVKILTVPGKDKIIGVTIVGSHAADIIAEFVLAMKHGLGLNKILSTIHIYPTMAEANKYAAGEWKKAHAPEKLLLWIEKFHAWMRNDF</sequence>
<dbReference type="Pfam" id="PF02852">
    <property type="entry name" value="Pyr_redox_dim"/>
    <property type="match status" value="1"/>
</dbReference>
<dbReference type="PRINTS" id="PR00368">
    <property type="entry name" value="FADPNR"/>
</dbReference>
<evidence type="ECO:0000259" key="13">
    <source>
        <dbReference type="Pfam" id="PF09335"/>
    </source>
</evidence>
<feature type="transmembrane region" description="Helical" evidence="10">
    <location>
        <begin position="52"/>
        <end position="75"/>
    </location>
</feature>
<keyword evidence="7" id="KW-1015">Disulfide bond</keyword>
<dbReference type="EC" id="1.16.1.1" evidence="14"/>
<feature type="transmembrane region" description="Helical" evidence="10">
    <location>
        <begin position="87"/>
        <end position="109"/>
    </location>
</feature>
<gene>
    <name evidence="14" type="ORF">MTBBW1_1420005</name>
</gene>
<dbReference type="STRING" id="1246637.MTBBW1_1420005"/>
<dbReference type="PANTHER" id="PTHR43014:SF2">
    <property type="entry name" value="MERCURIC REDUCTASE"/>
    <property type="match status" value="1"/>
</dbReference>
<keyword evidence="4 9" id="KW-0274">FAD</keyword>